<evidence type="ECO:0008006" key="3">
    <source>
        <dbReference type="Google" id="ProtNLM"/>
    </source>
</evidence>
<dbReference type="Proteomes" id="UP000248616">
    <property type="component" value="Unassembled WGS sequence"/>
</dbReference>
<organism evidence="1 2">
    <name type="scientific">Mesorhizobium kowhaii</name>
    <dbReference type="NCBI Taxonomy" id="1300272"/>
    <lineage>
        <taxon>Bacteria</taxon>
        <taxon>Pseudomonadati</taxon>
        <taxon>Pseudomonadota</taxon>
        <taxon>Alphaproteobacteria</taxon>
        <taxon>Hyphomicrobiales</taxon>
        <taxon>Phyllobacteriaceae</taxon>
        <taxon>Mesorhizobium</taxon>
    </lineage>
</organism>
<name>A0A2W7CKR6_9HYPH</name>
<proteinExistence type="predicted"/>
<dbReference type="RefSeq" id="WP_111545643.1">
    <property type="nucleotide sequence ID" value="NZ_MZXV01000038.1"/>
</dbReference>
<dbReference type="InterPro" id="IPR009003">
    <property type="entry name" value="Peptidase_S1_PA"/>
</dbReference>
<keyword evidence="2" id="KW-1185">Reference proteome</keyword>
<comment type="caution">
    <text evidence="1">The sequence shown here is derived from an EMBL/GenBank/DDBJ whole genome shotgun (WGS) entry which is preliminary data.</text>
</comment>
<gene>
    <name evidence="1" type="ORF">B5V02_18655</name>
</gene>
<dbReference type="OrthoDB" id="8373146at2"/>
<dbReference type="SUPFAM" id="SSF50494">
    <property type="entry name" value="Trypsin-like serine proteases"/>
    <property type="match status" value="1"/>
</dbReference>
<evidence type="ECO:0000313" key="1">
    <source>
        <dbReference type="EMBL" id="PZV37083.1"/>
    </source>
</evidence>
<reference evidence="2" key="1">
    <citation type="submission" date="2017-03" db="EMBL/GenBank/DDBJ databases">
        <authorList>
            <person name="Safronova V.I."/>
            <person name="Sazanova A.L."/>
            <person name="Chirak E.R."/>
        </authorList>
    </citation>
    <scope>NUCLEOTIDE SEQUENCE [LARGE SCALE GENOMIC DNA]</scope>
    <source>
        <strain evidence="2">Ach-343</strain>
    </source>
</reference>
<dbReference type="Pfam" id="PF13365">
    <property type="entry name" value="Trypsin_2"/>
    <property type="match status" value="1"/>
</dbReference>
<evidence type="ECO:0000313" key="2">
    <source>
        <dbReference type="Proteomes" id="UP000248616"/>
    </source>
</evidence>
<dbReference type="AlphaFoldDB" id="A0A2W7CKR6"/>
<dbReference type="Gene3D" id="2.40.10.120">
    <property type="match status" value="1"/>
</dbReference>
<accession>A0A2W7CKR6</accession>
<dbReference type="EMBL" id="MZXV01000038">
    <property type="protein sequence ID" value="PZV37083.1"/>
    <property type="molecule type" value="Genomic_DNA"/>
</dbReference>
<sequence>MLDRPLQTFVHVGAGRLLALAYVFFSLLGQCNAQSVSNIFDGVVYVRLTTADGKLFREGSGVLLGADGFIFTAKHLFDNFDAATGKVSVSLRGVKTALIPASRYPADASSTDIALLYVNQTEVRNAGIGTYFRLGCNIPPVMEPITVAGFPAGDSSPLLVLPAVVTTDSLDSSFRDYMRAGIAAGMSGGPIFWRGYLIGLVYGAAQNVEAFTPINQSGELRTVAKVDCYQVLPGGSAQVAVLSADPKAPPPSGDVQKAAQAPIGAKPRVFVQIAKENQRADAAKLISGLVDNGVNAARGIENVGSKAPSSGEIRYFSAEDRDNANKIKAILDKLSPAAFTIQRENIPNSPQNVFELWYPRG</sequence>
<protein>
    <recommendedName>
        <fullName evidence="3">Serine protease</fullName>
    </recommendedName>
</protein>